<dbReference type="Pfam" id="PF13466">
    <property type="entry name" value="STAS_2"/>
    <property type="match status" value="1"/>
</dbReference>
<dbReference type="CDD" id="cd07043">
    <property type="entry name" value="STAS_anti-anti-sigma_factors"/>
    <property type="match status" value="1"/>
</dbReference>
<organism evidence="2 3">
    <name type="scientific">Nocardioides aquiterrae</name>
    <dbReference type="NCBI Taxonomy" id="203799"/>
    <lineage>
        <taxon>Bacteria</taxon>
        <taxon>Bacillati</taxon>
        <taxon>Actinomycetota</taxon>
        <taxon>Actinomycetes</taxon>
        <taxon>Propionibacteriales</taxon>
        <taxon>Nocardioidaceae</taxon>
        <taxon>Nocardioides</taxon>
    </lineage>
</organism>
<dbReference type="InterPro" id="IPR002645">
    <property type="entry name" value="STAS_dom"/>
</dbReference>
<protein>
    <recommendedName>
        <fullName evidence="1">STAS domain-containing protein</fullName>
    </recommendedName>
</protein>
<gene>
    <name evidence="2" type="ORF">GCM10009606_01860</name>
</gene>
<accession>A0ABN1U728</accession>
<dbReference type="Gene3D" id="3.30.750.24">
    <property type="entry name" value="STAS domain"/>
    <property type="match status" value="1"/>
</dbReference>
<comment type="caution">
    <text evidence="2">The sequence shown here is derived from an EMBL/GenBank/DDBJ whole genome shotgun (WGS) entry which is preliminary data.</text>
</comment>
<dbReference type="PROSITE" id="PS50801">
    <property type="entry name" value="STAS"/>
    <property type="match status" value="1"/>
</dbReference>
<evidence type="ECO:0000259" key="1">
    <source>
        <dbReference type="PROSITE" id="PS50801"/>
    </source>
</evidence>
<dbReference type="InterPro" id="IPR058548">
    <property type="entry name" value="MlaB-like_STAS"/>
</dbReference>
<keyword evidence="3" id="KW-1185">Reference proteome</keyword>
<evidence type="ECO:0000313" key="3">
    <source>
        <dbReference type="Proteomes" id="UP001499979"/>
    </source>
</evidence>
<dbReference type="InterPro" id="IPR036513">
    <property type="entry name" value="STAS_dom_sf"/>
</dbReference>
<feature type="domain" description="STAS" evidence="1">
    <location>
        <begin position="5"/>
        <end position="104"/>
    </location>
</feature>
<dbReference type="SUPFAM" id="SSF52091">
    <property type="entry name" value="SpoIIaa-like"/>
    <property type="match status" value="1"/>
</dbReference>
<evidence type="ECO:0000313" key="2">
    <source>
        <dbReference type="EMBL" id="GAA1125805.1"/>
    </source>
</evidence>
<dbReference type="Proteomes" id="UP001499979">
    <property type="component" value="Unassembled WGS sequence"/>
</dbReference>
<name>A0ABN1U728_9ACTN</name>
<reference evidence="2 3" key="1">
    <citation type="journal article" date="2019" name="Int. J. Syst. Evol. Microbiol.">
        <title>The Global Catalogue of Microorganisms (GCM) 10K type strain sequencing project: providing services to taxonomists for standard genome sequencing and annotation.</title>
        <authorList>
            <consortium name="The Broad Institute Genomics Platform"/>
            <consortium name="The Broad Institute Genome Sequencing Center for Infectious Disease"/>
            <person name="Wu L."/>
            <person name="Ma J."/>
        </authorList>
    </citation>
    <scope>NUCLEOTIDE SEQUENCE [LARGE SCALE GENOMIC DNA]</scope>
    <source>
        <strain evidence="2 3">JCM 11813</strain>
    </source>
</reference>
<proteinExistence type="predicted"/>
<dbReference type="EMBL" id="BAAAJE010000001">
    <property type="protein sequence ID" value="GAA1125805.1"/>
    <property type="molecule type" value="Genomic_DNA"/>
</dbReference>
<sequence>MVDDTPYAAAYDDAAAVLTVSGSVDELSGPTFRADLEKHSDGFSRDLTVDLSGVDFFPSLAVGVLAVAAKNARNAGHELDVVAVPGSIVARVLTISRLPYREQR</sequence>